<evidence type="ECO:0000313" key="2">
    <source>
        <dbReference type="EMBL" id="KYM82684.1"/>
    </source>
</evidence>
<feature type="compositionally biased region" description="Basic residues" evidence="1">
    <location>
        <begin position="93"/>
        <end position="102"/>
    </location>
</feature>
<organism evidence="2 3">
    <name type="scientific">Atta colombica</name>
    <dbReference type="NCBI Taxonomy" id="520822"/>
    <lineage>
        <taxon>Eukaryota</taxon>
        <taxon>Metazoa</taxon>
        <taxon>Ecdysozoa</taxon>
        <taxon>Arthropoda</taxon>
        <taxon>Hexapoda</taxon>
        <taxon>Insecta</taxon>
        <taxon>Pterygota</taxon>
        <taxon>Neoptera</taxon>
        <taxon>Endopterygota</taxon>
        <taxon>Hymenoptera</taxon>
        <taxon>Apocrita</taxon>
        <taxon>Aculeata</taxon>
        <taxon>Formicoidea</taxon>
        <taxon>Formicidae</taxon>
        <taxon>Myrmicinae</taxon>
        <taxon>Atta</taxon>
    </lineage>
</organism>
<protein>
    <submittedName>
        <fullName evidence="2">Uncharacterized protein</fullName>
    </submittedName>
</protein>
<name>A0A195BEP9_9HYME</name>
<keyword evidence="3" id="KW-1185">Reference proteome</keyword>
<feature type="region of interest" description="Disordered" evidence="1">
    <location>
        <begin position="79"/>
        <end position="112"/>
    </location>
</feature>
<dbReference type="Proteomes" id="UP000078540">
    <property type="component" value="Unassembled WGS sequence"/>
</dbReference>
<sequence>MKSTKEENSATLINRLRNLGQIIGRTNRRMNCYGKTKARVRLHTQLSIVEPLLARHSSIFSVLFPSLRRFILSISFSKRRHGAECRNDPRGLPSRRNRRRNPSAKDEEIGEVEEIYMSRAEGDYSEGWKVDIRESGGPTVKEE</sequence>
<dbReference type="EMBL" id="KQ976509">
    <property type="protein sequence ID" value="KYM82684.1"/>
    <property type="molecule type" value="Genomic_DNA"/>
</dbReference>
<dbReference type="AlphaFoldDB" id="A0A195BEP9"/>
<proteinExistence type="predicted"/>
<evidence type="ECO:0000256" key="1">
    <source>
        <dbReference type="SAM" id="MobiDB-lite"/>
    </source>
</evidence>
<reference evidence="2 3" key="1">
    <citation type="submission" date="2015-09" db="EMBL/GenBank/DDBJ databases">
        <title>Atta colombica WGS genome.</title>
        <authorList>
            <person name="Nygaard S."/>
            <person name="Hu H."/>
            <person name="Boomsma J."/>
            <person name="Zhang G."/>
        </authorList>
    </citation>
    <scope>NUCLEOTIDE SEQUENCE [LARGE SCALE GENOMIC DNA]</scope>
    <source>
        <strain evidence="2">Treedump-2</strain>
        <tissue evidence="2">Whole body</tissue>
    </source>
</reference>
<gene>
    <name evidence="2" type="ORF">ALC53_06859</name>
</gene>
<accession>A0A195BEP9</accession>
<evidence type="ECO:0000313" key="3">
    <source>
        <dbReference type="Proteomes" id="UP000078540"/>
    </source>
</evidence>